<feature type="compositionally biased region" description="Basic residues" evidence="2">
    <location>
        <begin position="130"/>
        <end position="139"/>
    </location>
</feature>
<feature type="domain" description="CCHC-type" evidence="3">
    <location>
        <begin position="232"/>
        <end position="248"/>
    </location>
</feature>
<protein>
    <recommendedName>
        <fullName evidence="3">CCHC-type domain-containing protein</fullName>
    </recommendedName>
</protein>
<dbReference type="PROSITE" id="PS50158">
    <property type="entry name" value="ZF_CCHC"/>
    <property type="match status" value="1"/>
</dbReference>
<feature type="compositionally biased region" description="Polar residues" evidence="2">
    <location>
        <begin position="230"/>
        <end position="249"/>
    </location>
</feature>
<keyword evidence="1" id="KW-0479">Metal-binding</keyword>
<organism evidence="4 5">
    <name type="scientific">Trichodelitschia bisporula</name>
    <dbReference type="NCBI Taxonomy" id="703511"/>
    <lineage>
        <taxon>Eukaryota</taxon>
        <taxon>Fungi</taxon>
        <taxon>Dikarya</taxon>
        <taxon>Ascomycota</taxon>
        <taxon>Pezizomycotina</taxon>
        <taxon>Dothideomycetes</taxon>
        <taxon>Dothideomycetes incertae sedis</taxon>
        <taxon>Phaeotrichales</taxon>
        <taxon>Phaeotrichaceae</taxon>
        <taxon>Trichodelitschia</taxon>
    </lineage>
</organism>
<dbReference type="InterPro" id="IPR036875">
    <property type="entry name" value="Znf_CCHC_sf"/>
</dbReference>
<sequence length="249" mass="26762">MATPRQLSSRVLTMKFMQRAAAQASPSSPDTLPSKRVRLSSGAAAPVTPSDIELVQAAVQAEELKRTQAIERQAADAGETKWVLTVRDPSPAAPLAHIVRTGFADIDAAGLDDSGDGDNDEQTAIGRQTFGKKPKKHVVSKSEDSESESGSDSSASDDEDEDDPTAQLIRESRKEADAQRRADSKARKRTLSTDSGRPTENRRYKEVKLSQLTSISGGGASVAPKRGKSQNKCFNCGQTGHQKSQCPRR</sequence>
<feature type="region of interest" description="Disordered" evidence="2">
    <location>
        <begin position="18"/>
        <end position="44"/>
    </location>
</feature>
<evidence type="ECO:0000313" key="4">
    <source>
        <dbReference type="EMBL" id="KAF2403065.1"/>
    </source>
</evidence>
<dbReference type="Proteomes" id="UP000799640">
    <property type="component" value="Unassembled WGS sequence"/>
</dbReference>
<dbReference type="EMBL" id="ML996690">
    <property type="protein sequence ID" value="KAF2403065.1"/>
    <property type="molecule type" value="Genomic_DNA"/>
</dbReference>
<proteinExistence type="predicted"/>
<dbReference type="Pfam" id="PF00098">
    <property type="entry name" value="zf-CCHC"/>
    <property type="match status" value="1"/>
</dbReference>
<dbReference type="Pfam" id="PF10175">
    <property type="entry name" value="MPP6"/>
    <property type="match status" value="1"/>
</dbReference>
<dbReference type="SMART" id="SM00343">
    <property type="entry name" value="ZnF_C2HC"/>
    <property type="match status" value="1"/>
</dbReference>
<feature type="compositionally biased region" description="Basic and acidic residues" evidence="2">
    <location>
        <begin position="170"/>
        <end position="185"/>
    </location>
</feature>
<evidence type="ECO:0000256" key="1">
    <source>
        <dbReference type="PROSITE-ProRule" id="PRU00047"/>
    </source>
</evidence>
<feature type="compositionally biased region" description="Basic and acidic residues" evidence="2">
    <location>
        <begin position="197"/>
        <end position="208"/>
    </location>
</feature>
<feature type="compositionally biased region" description="Acidic residues" evidence="2">
    <location>
        <begin position="145"/>
        <end position="164"/>
    </location>
</feature>
<accession>A0A6G1I506</accession>
<feature type="region of interest" description="Disordered" evidence="2">
    <location>
        <begin position="107"/>
        <end position="249"/>
    </location>
</feature>
<dbReference type="AlphaFoldDB" id="A0A6G1I506"/>
<keyword evidence="5" id="KW-1185">Reference proteome</keyword>
<gene>
    <name evidence="4" type="ORF">EJ06DRAFT_318815</name>
</gene>
<dbReference type="GO" id="GO:0003676">
    <property type="term" value="F:nucleic acid binding"/>
    <property type="evidence" value="ECO:0007669"/>
    <property type="project" value="InterPro"/>
</dbReference>
<dbReference type="SUPFAM" id="SSF57756">
    <property type="entry name" value="Retrovirus zinc finger-like domains"/>
    <property type="match status" value="1"/>
</dbReference>
<reference evidence="4" key="1">
    <citation type="journal article" date="2020" name="Stud. Mycol.">
        <title>101 Dothideomycetes genomes: a test case for predicting lifestyles and emergence of pathogens.</title>
        <authorList>
            <person name="Haridas S."/>
            <person name="Albert R."/>
            <person name="Binder M."/>
            <person name="Bloem J."/>
            <person name="Labutti K."/>
            <person name="Salamov A."/>
            <person name="Andreopoulos B."/>
            <person name="Baker S."/>
            <person name="Barry K."/>
            <person name="Bills G."/>
            <person name="Bluhm B."/>
            <person name="Cannon C."/>
            <person name="Castanera R."/>
            <person name="Culley D."/>
            <person name="Daum C."/>
            <person name="Ezra D."/>
            <person name="Gonzalez J."/>
            <person name="Henrissat B."/>
            <person name="Kuo A."/>
            <person name="Liang C."/>
            <person name="Lipzen A."/>
            <person name="Lutzoni F."/>
            <person name="Magnuson J."/>
            <person name="Mondo S."/>
            <person name="Nolan M."/>
            <person name="Ohm R."/>
            <person name="Pangilinan J."/>
            <person name="Park H.-J."/>
            <person name="Ramirez L."/>
            <person name="Alfaro M."/>
            <person name="Sun H."/>
            <person name="Tritt A."/>
            <person name="Yoshinaga Y."/>
            <person name="Zwiers L.-H."/>
            <person name="Turgeon B."/>
            <person name="Goodwin S."/>
            <person name="Spatafora J."/>
            <person name="Crous P."/>
            <person name="Grigoriev I."/>
        </authorList>
    </citation>
    <scope>NUCLEOTIDE SEQUENCE</scope>
    <source>
        <strain evidence="4">CBS 262.69</strain>
    </source>
</reference>
<dbReference type="OrthoDB" id="427960at2759"/>
<dbReference type="Gene3D" id="4.10.60.10">
    <property type="entry name" value="Zinc finger, CCHC-type"/>
    <property type="match status" value="1"/>
</dbReference>
<keyword evidence="1" id="KW-0862">Zinc</keyword>
<dbReference type="GO" id="GO:0008270">
    <property type="term" value="F:zinc ion binding"/>
    <property type="evidence" value="ECO:0007669"/>
    <property type="project" value="UniProtKB-KW"/>
</dbReference>
<evidence type="ECO:0000256" key="2">
    <source>
        <dbReference type="SAM" id="MobiDB-lite"/>
    </source>
</evidence>
<evidence type="ECO:0000259" key="3">
    <source>
        <dbReference type="PROSITE" id="PS50158"/>
    </source>
</evidence>
<dbReference type="InterPro" id="IPR001878">
    <property type="entry name" value="Znf_CCHC"/>
</dbReference>
<keyword evidence="1" id="KW-0863">Zinc-finger</keyword>
<evidence type="ECO:0000313" key="5">
    <source>
        <dbReference type="Proteomes" id="UP000799640"/>
    </source>
</evidence>
<feature type="compositionally biased region" description="Low complexity" evidence="2">
    <location>
        <begin position="20"/>
        <end position="29"/>
    </location>
</feature>
<name>A0A6G1I506_9PEZI</name>